<evidence type="ECO:0000256" key="4">
    <source>
        <dbReference type="ARBA" id="ARBA00023136"/>
    </source>
</evidence>
<dbReference type="Proteomes" id="UP000664169">
    <property type="component" value="Unassembled WGS sequence"/>
</dbReference>
<evidence type="ECO:0000256" key="1">
    <source>
        <dbReference type="ARBA" id="ARBA00004141"/>
    </source>
</evidence>
<accession>A0A8H3IFD4</accession>
<evidence type="ECO:0000256" key="3">
    <source>
        <dbReference type="ARBA" id="ARBA00022989"/>
    </source>
</evidence>
<dbReference type="SUPFAM" id="SSF144091">
    <property type="entry name" value="Rhomboid-like"/>
    <property type="match status" value="1"/>
</dbReference>
<keyword evidence="3 5" id="KW-1133">Transmembrane helix</keyword>
<protein>
    <recommendedName>
        <fullName evidence="8">DSC E3 ubiquitin ligase complex subunit 2</fullName>
    </recommendedName>
</protein>
<dbReference type="AlphaFoldDB" id="A0A8H3IFD4"/>
<feature type="transmembrane region" description="Helical" evidence="5">
    <location>
        <begin position="188"/>
        <end position="209"/>
    </location>
</feature>
<dbReference type="GO" id="GO:0004252">
    <property type="term" value="F:serine-type endopeptidase activity"/>
    <property type="evidence" value="ECO:0007669"/>
    <property type="project" value="TreeGrafter"/>
</dbReference>
<feature type="transmembrane region" description="Helical" evidence="5">
    <location>
        <begin position="55"/>
        <end position="75"/>
    </location>
</feature>
<reference evidence="6" key="1">
    <citation type="submission" date="2021-03" db="EMBL/GenBank/DDBJ databases">
        <authorList>
            <person name="Tagirdzhanova G."/>
        </authorList>
    </citation>
    <scope>NUCLEOTIDE SEQUENCE</scope>
</reference>
<dbReference type="PANTHER" id="PTHR43066">
    <property type="entry name" value="RHOMBOID-RELATED PROTEIN"/>
    <property type="match status" value="1"/>
</dbReference>
<evidence type="ECO:0000256" key="2">
    <source>
        <dbReference type="ARBA" id="ARBA00022692"/>
    </source>
</evidence>
<feature type="transmembrane region" description="Helical" evidence="5">
    <location>
        <begin position="87"/>
        <end position="110"/>
    </location>
</feature>
<dbReference type="Pfam" id="PF08551">
    <property type="entry name" value="DUF1751"/>
    <property type="match status" value="1"/>
</dbReference>
<dbReference type="GO" id="GO:0006890">
    <property type="term" value="P:retrograde vesicle-mediated transport, Golgi to endoplasmic reticulum"/>
    <property type="evidence" value="ECO:0007669"/>
    <property type="project" value="InterPro"/>
</dbReference>
<evidence type="ECO:0000256" key="5">
    <source>
        <dbReference type="SAM" id="Phobius"/>
    </source>
</evidence>
<dbReference type="InterPro" id="IPR035952">
    <property type="entry name" value="Rhomboid-like_sf"/>
</dbReference>
<evidence type="ECO:0000313" key="7">
    <source>
        <dbReference type="Proteomes" id="UP000664169"/>
    </source>
</evidence>
<comment type="subcellular location">
    <subcellularLocation>
        <location evidence="1">Membrane</location>
        <topology evidence="1">Multi-pass membrane protein</topology>
    </subcellularLocation>
</comment>
<evidence type="ECO:0008006" key="8">
    <source>
        <dbReference type="Google" id="ProtNLM"/>
    </source>
</evidence>
<gene>
    <name evidence="6" type="ORF">GOMPHAMPRED_001625</name>
</gene>
<name>A0A8H3IFD4_9LECA</name>
<evidence type="ECO:0000313" key="6">
    <source>
        <dbReference type="EMBL" id="CAF9918760.1"/>
    </source>
</evidence>
<comment type="caution">
    <text evidence="6">The sequence shown here is derived from an EMBL/GenBank/DDBJ whole genome shotgun (WGS) entry which is preliminary data.</text>
</comment>
<dbReference type="InterPro" id="IPR013861">
    <property type="entry name" value="TMEM115/Pdh1/Rbl19"/>
</dbReference>
<keyword evidence="2 5" id="KW-0812">Transmembrane</keyword>
<dbReference type="OrthoDB" id="272778at2759"/>
<dbReference type="EMBL" id="CAJPDQ010000013">
    <property type="protein sequence ID" value="CAF9918760.1"/>
    <property type="molecule type" value="Genomic_DNA"/>
</dbReference>
<keyword evidence="4 5" id="KW-0472">Membrane</keyword>
<proteinExistence type="predicted"/>
<dbReference type="GO" id="GO:0016020">
    <property type="term" value="C:membrane"/>
    <property type="evidence" value="ECO:0007669"/>
    <property type="project" value="UniProtKB-SubCell"/>
</dbReference>
<sequence length="277" mass="30860">MLGSGFSNTPVSKFVFFSLITTSILAGITDSKHYFYIEIVPHLYPYQQVWRLLTWQLAYTSSTSLLTASITLYHLRLIERLWGSRKFASYLSFIYLITSLLPPLLLVTLLRPLSFKTINYLPSGPTAIAFALLAQYHAAIPHVYRYKLETGIGGSRTTTTTTTTNGDDPAGIIFSDKSMTYLLAGQLALSQLPGSLVAAAVGWIAGLAWRYEILLPRRLVEWRVPGWVVGEKSPMRGQGASVRAGGIEQLMRRLDERGVQGLSSGRDEVENEARRRI</sequence>
<dbReference type="SMART" id="SM01160">
    <property type="entry name" value="DUF1751"/>
    <property type="match status" value="1"/>
</dbReference>
<keyword evidence="7" id="KW-1185">Reference proteome</keyword>
<organism evidence="6 7">
    <name type="scientific">Gomphillus americanus</name>
    <dbReference type="NCBI Taxonomy" id="1940652"/>
    <lineage>
        <taxon>Eukaryota</taxon>
        <taxon>Fungi</taxon>
        <taxon>Dikarya</taxon>
        <taxon>Ascomycota</taxon>
        <taxon>Pezizomycotina</taxon>
        <taxon>Lecanoromycetes</taxon>
        <taxon>OSLEUM clade</taxon>
        <taxon>Ostropomycetidae</taxon>
        <taxon>Ostropales</taxon>
        <taxon>Graphidaceae</taxon>
        <taxon>Gomphilloideae</taxon>
        <taxon>Gomphillus</taxon>
    </lineage>
</organism>
<dbReference type="PANTHER" id="PTHR43066:SF21">
    <property type="entry name" value="UBIQUITIN-ASSOCIATED DOMAIN-CONTAINING PROTEIN 2"/>
    <property type="match status" value="1"/>
</dbReference>